<sequence length="209" mass="24840">MACRHKFHSYLHLERLEHEPTTLIVGTFDPEWPTGNTAEWFYGRTGDSYFWNVLPRLYGGASLINASPAEWKRFCSEHGIALTDLIASIDDADPHHRHHPKMLGGFQDKAFVHNFDDFTYVDIVRILQRYPTIRNVYLTRGMTEAFWRHLWTPVMRYCNLNGMHERKLVNPSGSASFQHELYNSEHPDDERIESIEDYILMRWREEWHF</sequence>
<accession>A0ABP8N1B7</accession>
<gene>
    <name evidence="1" type="ORF">GCM10023093_00850</name>
</gene>
<protein>
    <recommendedName>
        <fullName evidence="3">Sulfotransferase family protein</fullName>
    </recommendedName>
</protein>
<dbReference type="InterPro" id="IPR036895">
    <property type="entry name" value="Uracil-DNA_glycosylase-like_sf"/>
</dbReference>
<keyword evidence="2" id="KW-1185">Reference proteome</keyword>
<reference evidence="2" key="1">
    <citation type="journal article" date="2019" name="Int. J. Syst. Evol. Microbiol.">
        <title>The Global Catalogue of Microorganisms (GCM) 10K type strain sequencing project: providing services to taxonomists for standard genome sequencing and annotation.</title>
        <authorList>
            <consortium name="The Broad Institute Genomics Platform"/>
            <consortium name="The Broad Institute Genome Sequencing Center for Infectious Disease"/>
            <person name="Wu L."/>
            <person name="Ma J."/>
        </authorList>
    </citation>
    <scope>NUCLEOTIDE SEQUENCE [LARGE SCALE GENOMIC DNA]</scope>
    <source>
        <strain evidence="2">JCM 32105</strain>
    </source>
</reference>
<organism evidence="1 2">
    <name type="scientific">Nemorincola caseinilytica</name>
    <dbReference type="NCBI Taxonomy" id="2054315"/>
    <lineage>
        <taxon>Bacteria</taxon>
        <taxon>Pseudomonadati</taxon>
        <taxon>Bacteroidota</taxon>
        <taxon>Chitinophagia</taxon>
        <taxon>Chitinophagales</taxon>
        <taxon>Chitinophagaceae</taxon>
        <taxon>Nemorincola</taxon>
    </lineage>
</organism>
<evidence type="ECO:0008006" key="3">
    <source>
        <dbReference type="Google" id="ProtNLM"/>
    </source>
</evidence>
<evidence type="ECO:0000313" key="1">
    <source>
        <dbReference type="EMBL" id="GAA4459601.1"/>
    </source>
</evidence>
<dbReference type="RefSeq" id="WP_345076825.1">
    <property type="nucleotide sequence ID" value="NZ_BAABFA010000001.1"/>
</dbReference>
<evidence type="ECO:0000313" key="2">
    <source>
        <dbReference type="Proteomes" id="UP001500067"/>
    </source>
</evidence>
<dbReference type="Proteomes" id="UP001500067">
    <property type="component" value="Unassembled WGS sequence"/>
</dbReference>
<dbReference type="EMBL" id="BAABFA010000001">
    <property type="protein sequence ID" value="GAA4459601.1"/>
    <property type="molecule type" value="Genomic_DNA"/>
</dbReference>
<comment type="caution">
    <text evidence="1">The sequence shown here is derived from an EMBL/GenBank/DDBJ whole genome shotgun (WGS) entry which is preliminary data.</text>
</comment>
<dbReference type="Gene3D" id="3.40.470.10">
    <property type="entry name" value="Uracil-DNA glycosylase-like domain"/>
    <property type="match status" value="1"/>
</dbReference>
<proteinExistence type="predicted"/>
<name>A0ABP8N1B7_9BACT</name>